<gene>
    <name evidence="11" type="ORF">HDID_LOCUS788</name>
</gene>
<keyword evidence="3 4" id="KW-0949">S-adenosyl-L-methionine</keyword>
<dbReference type="PANTHER" id="PTHR10738:SF0">
    <property type="entry name" value="PROTEIN ARGININE N-METHYLTRANSFERASE 5"/>
    <property type="match status" value="1"/>
</dbReference>
<keyword evidence="2 4" id="KW-0808">Transferase</keyword>
<evidence type="ECO:0000256" key="2">
    <source>
        <dbReference type="ARBA" id="ARBA00022679"/>
    </source>
</evidence>
<feature type="binding site" evidence="6">
    <location>
        <position position="310"/>
    </location>
    <ligand>
        <name>S-adenosyl-L-methionine</name>
        <dbReference type="ChEBI" id="CHEBI:59789"/>
    </ligand>
</feature>
<dbReference type="InterPro" id="IPR029063">
    <property type="entry name" value="SAM-dependent_MTases_sf"/>
</dbReference>
<feature type="site" description="Critical for specifying symmetric addition of methyl groups" evidence="7">
    <location>
        <position position="313"/>
    </location>
</feature>
<feature type="active site" description="Proton donor/acceptor" evidence="5">
    <location>
        <position position="443"/>
    </location>
</feature>
<dbReference type="GO" id="GO:0005829">
    <property type="term" value="C:cytosol"/>
    <property type="evidence" value="ECO:0007669"/>
    <property type="project" value="TreeGrafter"/>
</dbReference>
<dbReference type="Pfam" id="PF17285">
    <property type="entry name" value="PRMT5_TIM"/>
    <property type="match status" value="1"/>
</dbReference>
<reference evidence="13" key="1">
    <citation type="submission" date="2017-02" db="UniProtKB">
        <authorList>
            <consortium name="WormBaseParasite"/>
        </authorList>
    </citation>
    <scope>IDENTIFICATION</scope>
</reference>
<feature type="binding site" evidence="6">
    <location>
        <begin position="416"/>
        <end position="417"/>
    </location>
    <ligand>
        <name>S-adenosyl-L-methionine</name>
        <dbReference type="ChEBI" id="CHEBI:59789"/>
    </ligand>
</feature>
<evidence type="ECO:0000313" key="13">
    <source>
        <dbReference type="WBParaSite" id="HDID_0000078701-mRNA-1"/>
    </source>
</evidence>
<proteinExistence type="inferred from homology"/>
<dbReference type="PANTHER" id="PTHR10738">
    <property type="entry name" value="PROTEIN ARGININE N-METHYLTRANSFERASE 5"/>
    <property type="match status" value="1"/>
</dbReference>
<dbReference type="PROSITE" id="PS51678">
    <property type="entry name" value="SAM_MT_PRMT"/>
    <property type="match status" value="1"/>
</dbReference>
<dbReference type="InterPro" id="IPR007857">
    <property type="entry name" value="Arg_MeTrfase_PRMT5"/>
</dbReference>
<evidence type="ECO:0000259" key="8">
    <source>
        <dbReference type="Pfam" id="PF05185"/>
    </source>
</evidence>
<feature type="active site" description="Proton donor/acceptor" evidence="5">
    <location>
        <position position="434"/>
    </location>
</feature>
<name>A0A0R3S990_HYMDI</name>
<feature type="domain" description="PRMT5 arginine-N-methyltransferase" evidence="8">
    <location>
        <begin position="285"/>
        <end position="463"/>
    </location>
</feature>
<protein>
    <recommendedName>
        <fullName evidence="4">Protein arginine N-methyltransferase</fullName>
    </recommendedName>
</protein>
<evidence type="ECO:0000256" key="6">
    <source>
        <dbReference type="PIRSR" id="PIRSR015894-2"/>
    </source>
</evidence>
<dbReference type="OrthoDB" id="1368803at2759"/>
<sequence>MESKNLVGLRIKNCENLQNQYQIGSKAGFAFVGVDLFPPCKNKPRSRQEIDELLPFVGSEDVHFENGMSMSECTVGYISEWIDCDSSDEEQSLISQYGLKKEIAWAVHLSLSAIHIPLRHANNVKLAQVLTSFIKSQVTPCRFWITVPLCLQTDSAFEDNELSSQSSSPWHWWNELVTLAGPVVSESLFLVLEMTLNLPEEGVISRWISEPVAALALSTNLFISNSKGFPILSRPHQTILRRFLKLNAQVILTGESWHGRGFVVYRQYVNWIWKCTCEARSSYEEQSLGYENRLQEPLQPLQDNLSSATYDVFQMDPYKYKAYEEAIYLALMSRSGFNGFANSEGDDITPAANKQIIYILGAGQGPFVDASLQASCRSGCPVRIYVVEKNHNALLTLKRRLQTEWANEDVHLVPGDMRCLDNPPAEKADIFVSELLGSFGDNELSPECLDGAQHMLKDDGISIPVSYTSYIAPLQSQHIHINASRAESYSKFSNRIQEASETPYVVRLTNCKILASPQKAFTFTHPRKDIATGSNERYCCRTFTPKDDGVIHGIVGYFEAVLYENVTLSIHPDRHSPNMFSWFPMVFPLNIAIPVKTGQDIKLHLWRCVSSRHVWYEWAVTEPQTSKIHNSAGAAYTIGL</sequence>
<evidence type="ECO:0000256" key="1">
    <source>
        <dbReference type="ARBA" id="ARBA00022603"/>
    </source>
</evidence>
<dbReference type="GO" id="GO:0016274">
    <property type="term" value="F:protein-arginine N-methyltransferase activity"/>
    <property type="evidence" value="ECO:0007669"/>
    <property type="project" value="InterPro"/>
</dbReference>
<dbReference type="Pfam" id="PF05185">
    <property type="entry name" value="PRMT5"/>
    <property type="match status" value="1"/>
</dbReference>
<reference evidence="11 12" key="2">
    <citation type="submission" date="2018-11" db="EMBL/GenBank/DDBJ databases">
        <authorList>
            <consortium name="Pathogen Informatics"/>
        </authorList>
    </citation>
    <scope>NUCLEOTIDE SEQUENCE [LARGE SCALE GENOMIC DNA]</scope>
</reference>
<dbReference type="EMBL" id="UYSG01000116">
    <property type="protein sequence ID" value="VDL18016.1"/>
    <property type="molecule type" value="Genomic_DNA"/>
</dbReference>
<organism evidence="13">
    <name type="scientific">Hymenolepis diminuta</name>
    <name type="common">Rat tapeworm</name>
    <dbReference type="NCBI Taxonomy" id="6216"/>
    <lineage>
        <taxon>Eukaryota</taxon>
        <taxon>Metazoa</taxon>
        <taxon>Spiralia</taxon>
        <taxon>Lophotrochozoa</taxon>
        <taxon>Platyhelminthes</taxon>
        <taxon>Cestoda</taxon>
        <taxon>Eucestoda</taxon>
        <taxon>Cyclophyllidea</taxon>
        <taxon>Hymenolepididae</taxon>
        <taxon>Hymenolepis</taxon>
    </lineage>
</organism>
<feature type="domain" description="PRMT5 oligomerisation" evidence="10">
    <location>
        <begin position="466"/>
        <end position="638"/>
    </location>
</feature>
<dbReference type="Proteomes" id="UP000274504">
    <property type="component" value="Unassembled WGS sequence"/>
</dbReference>
<dbReference type="STRING" id="6216.A0A0R3S990"/>
<feature type="binding site" evidence="6">
    <location>
        <position position="388"/>
    </location>
    <ligand>
        <name>S-adenosyl-L-methionine</name>
        <dbReference type="ChEBI" id="CHEBI:59789"/>
    </ligand>
</feature>
<dbReference type="InterPro" id="IPR025799">
    <property type="entry name" value="Arg_MeTrfase"/>
</dbReference>
<dbReference type="GO" id="GO:0005634">
    <property type="term" value="C:nucleus"/>
    <property type="evidence" value="ECO:0007669"/>
    <property type="project" value="TreeGrafter"/>
</dbReference>
<dbReference type="AlphaFoldDB" id="A0A0R3S990"/>
<dbReference type="SUPFAM" id="SSF53335">
    <property type="entry name" value="S-adenosyl-L-methionine-dependent methyltransferases"/>
    <property type="match status" value="1"/>
</dbReference>
<evidence type="ECO:0000313" key="11">
    <source>
        <dbReference type="EMBL" id="VDL18016.1"/>
    </source>
</evidence>
<feature type="binding site" evidence="6">
    <location>
        <begin position="319"/>
        <end position="320"/>
    </location>
    <ligand>
        <name>S-adenosyl-L-methionine</name>
        <dbReference type="ChEBI" id="CHEBI:59789"/>
    </ligand>
</feature>
<dbReference type="InterPro" id="IPR035248">
    <property type="entry name" value="PRMT5_C"/>
</dbReference>
<dbReference type="Pfam" id="PF17286">
    <property type="entry name" value="PRMT5_C"/>
    <property type="match status" value="1"/>
</dbReference>
<dbReference type="GO" id="GO:0032259">
    <property type="term" value="P:methylation"/>
    <property type="evidence" value="ECO:0007669"/>
    <property type="project" value="UniProtKB-KW"/>
</dbReference>
<dbReference type="WBParaSite" id="HDID_0000078701-mRNA-1">
    <property type="protein sequence ID" value="HDID_0000078701-mRNA-1"/>
    <property type="gene ID" value="HDID_0000078701"/>
</dbReference>
<feature type="domain" description="PRMT5 TIM barrel" evidence="9">
    <location>
        <begin position="29"/>
        <end position="272"/>
    </location>
</feature>
<evidence type="ECO:0000256" key="4">
    <source>
        <dbReference type="PIRNR" id="PIRNR015894"/>
    </source>
</evidence>
<dbReference type="InterPro" id="IPR035075">
    <property type="entry name" value="PRMT5"/>
</dbReference>
<dbReference type="PIRSF" id="PIRSF015894">
    <property type="entry name" value="Skb1_MeTrfase"/>
    <property type="match status" value="1"/>
</dbReference>
<evidence type="ECO:0000256" key="7">
    <source>
        <dbReference type="PIRSR" id="PIRSR015894-3"/>
    </source>
</evidence>
<accession>A0A0R3S990</accession>
<evidence type="ECO:0000256" key="3">
    <source>
        <dbReference type="ARBA" id="ARBA00022691"/>
    </source>
</evidence>
<evidence type="ECO:0000256" key="5">
    <source>
        <dbReference type="PIRSR" id="PIRSR015894-1"/>
    </source>
</evidence>
<dbReference type="Gene3D" id="2.70.160.11">
    <property type="entry name" value="Hnrnp arginine n-methyltransferase1"/>
    <property type="match status" value="1"/>
</dbReference>
<evidence type="ECO:0000259" key="10">
    <source>
        <dbReference type="Pfam" id="PF17286"/>
    </source>
</evidence>
<keyword evidence="1 4" id="KW-0489">Methyltransferase</keyword>
<dbReference type="Gene3D" id="3.20.20.150">
    <property type="entry name" value="Divalent-metal-dependent TIM barrel enzymes"/>
    <property type="match status" value="1"/>
</dbReference>
<comment type="similarity">
    <text evidence="4">Belongs to the class I-like SAM-binding methyltransferase superfamily.</text>
</comment>
<dbReference type="InterPro" id="IPR035247">
    <property type="entry name" value="PRMT5_TIM"/>
</dbReference>
<evidence type="ECO:0000313" key="12">
    <source>
        <dbReference type="Proteomes" id="UP000274504"/>
    </source>
</evidence>
<dbReference type="Gene3D" id="3.40.50.150">
    <property type="entry name" value="Vaccinia Virus protein VP39"/>
    <property type="match status" value="1"/>
</dbReference>
<evidence type="ECO:0000259" key="9">
    <source>
        <dbReference type="Pfam" id="PF17285"/>
    </source>
</evidence>
<dbReference type="GO" id="GO:0006355">
    <property type="term" value="P:regulation of DNA-templated transcription"/>
    <property type="evidence" value="ECO:0007669"/>
    <property type="project" value="TreeGrafter"/>
</dbReference>